<dbReference type="Proteomes" id="UP000054538">
    <property type="component" value="Unassembled WGS sequence"/>
</dbReference>
<dbReference type="HOGENOM" id="CLU_1870060_0_0_1"/>
<accession>A0A0D0D3I6</accession>
<keyword evidence="2" id="KW-1185">Reference proteome</keyword>
<reference evidence="2" key="2">
    <citation type="submission" date="2015-01" db="EMBL/GenBank/DDBJ databases">
        <title>Evolutionary Origins and Diversification of the Mycorrhizal Mutualists.</title>
        <authorList>
            <consortium name="DOE Joint Genome Institute"/>
            <consortium name="Mycorrhizal Genomics Consortium"/>
            <person name="Kohler A."/>
            <person name="Kuo A."/>
            <person name="Nagy L.G."/>
            <person name="Floudas D."/>
            <person name="Copeland A."/>
            <person name="Barry K.W."/>
            <person name="Cichocki N."/>
            <person name="Veneault-Fourrey C."/>
            <person name="LaButti K."/>
            <person name="Lindquist E.A."/>
            <person name="Lipzen A."/>
            <person name="Lundell T."/>
            <person name="Morin E."/>
            <person name="Murat C."/>
            <person name="Riley R."/>
            <person name="Ohm R."/>
            <person name="Sun H."/>
            <person name="Tunlid A."/>
            <person name="Henrissat B."/>
            <person name="Grigoriev I.V."/>
            <person name="Hibbett D.S."/>
            <person name="Martin F."/>
        </authorList>
    </citation>
    <scope>NUCLEOTIDE SEQUENCE [LARGE SCALE GENOMIC DNA]</scope>
    <source>
        <strain evidence="2">Ve08.2h10</strain>
    </source>
</reference>
<organism evidence="1 2">
    <name type="scientific">Paxillus rubicundulus Ve08.2h10</name>
    <dbReference type="NCBI Taxonomy" id="930991"/>
    <lineage>
        <taxon>Eukaryota</taxon>
        <taxon>Fungi</taxon>
        <taxon>Dikarya</taxon>
        <taxon>Basidiomycota</taxon>
        <taxon>Agaricomycotina</taxon>
        <taxon>Agaricomycetes</taxon>
        <taxon>Agaricomycetidae</taxon>
        <taxon>Boletales</taxon>
        <taxon>Paxilineae</taxon>
        <taxon>Paxillaceae</taxon>
        <taxon>Paxillus</taxon>
    </lineage>
</organism>
<protein>
    <submittedName>
        <fullName evidence="1">Uncharacterized protein</fullName>
    </submittedName>
</protein>
<dbReference type="AlphaFoldDB" id="A0A0D0D3I6"/>
<evidence type="ECO:0000313" key="1">
    <source>
        <dbReference type="EMBL" id="KIK91027.1"/>
    </source>
</evidence>
<proteinExistence type="predicted"/>
<evidence type="ECO:0000313" key="2">
    <source>
        <dbReference type="Proteomes" id="UP000054538"/>
    </source>
</evidence>
<reference evidence="1 2" key="1">
    <citation type="submission" date="2014-04" db="EMBL/GenBank/DDBJ databases">
        <authorList>
            <consortium name="DOE Joint Genome Institute"/>
            <person name="Kuo A."/>
            <person name="Kohler A."/>
            <person name="Jargeat P."/>
            <person name="Nagy L.G."/>
            <person name="Floudas D."/>
            <person name="Copeland A."/>
            <person name="Barry K.W."/>
            <person name="Cichocki N."/>
            <person name="Veneault-Fourrey C."/>
            <person name="LaButti K."/>
            <person name="Lindquist E.A."/>
            <person name="Lipzen A."/>
            <person name="Lundell T."/>
            <person name="Morin E."/>
            <person name="Murat C."/>
            <person name="Sun H."/>
            <person name="Tunlid A."/>
            <person name="Henrissat B."/>
            <person name="Grigoriev I.V."/>
            <person name="Hibbett D.S."/>
            <person name="Martin F."/>
            <person name="Nordberg H.P."/>
            <person name="Cantor M.N."/>
            <person name="Hua S.X."/>
        </authorList>
    </citation>
    <scope>NUCLEOTIDE SEQUENCE [LARGE SCALE GENOMIC DNA]</scope>
    <source>
        <strain evidence="1 2">Ve08.2h10</strain>
    </source>
</reference>
<gene>
    <name evidence="1" type="ORF">PAXRUDRAFT_150475</name>
</gene>
<dbReference type="OrthoDB" id="5569309at2759"/>
<sequence length="137" mass="15244">QTINAQWLTSAEGLQECDAQDAAREAKAKKKTKVAAWKVSKQANRITRQAAQGSDVCFSGALSTKSKEDLIDVANQLKIKTAETKLELLKAIRAHFDAHMARSGRLSMLVMTSKIICPPQIVNMLPQHQTFYHHPYP</sequence>
<dbReference type="EMBL" id="KN825437">
    <property type="protein sequence ID" value="KIK91027.1"/>
    <property type="molecule type" value="Genomic_DNA"/>
</dbReference>
<feature type="non-terminal residue" evidence="1">
    <location>
        <position position="1"/>
    </location>
</feature>
<name>A0A0D0D3I6_9AGAM</name>
<dbReference type="InParanoid" id="A0A0D0D3I6"/>